<dbReference type="Gene3D" id="3.40.190.290">
    <property type="match status" value="1"/>
</dbReference>
<dbReference type="CDD" id="cd05466">
    <property type="entry name" value="PBP2_LTTR_substrate"/>
    <property type="match status" value="1"/>
</dbReference>
<dbReference type="Gene3D" id="1.10.10.10">
    <property type="entry name" value="Winged helix-like DNA-binding domain superfamily/Winged helix DNA-binding domain"/>
    <property type="match status" value="1"/>
</dbReference>
<evidence type="ECO:0000256" key="4">
    <source>
        <dbReference type="ARBA" id="ARBA00023163"/>
    </source>
</evidence>
<dbReference type="GO" id="GO:0003700">
    <property type="term" value="F:DNA-binding transcription factor activity"/>
    <property type="evidence" value="ECO:0007669"/>
    <property type="project" value="InterPro"/>
</dbReference>
<dbReference type="Pfam" id="PF00126">
    <property type="entry name" value="HTH_1"/>
    <property type="match status" value="1"/>
</dbReference>
<dbReference type="SUPFAM" id="SSF53850">
    <property type="entry name" value="Periplasmic binding protein-like II"/>
    <property type="match status" value="1"/>
</dbReference>
<dbReference type="GO" id="GO:0000976">
    <property type="term" value="F:transcription cis-regulatory region binding"/>
    <property type="evidence" value="ECO:0007669"/>
    <property type="project" value="TreeGrafter"/>
</dbReference>
<evidence type="ECO:0000256" key="3">
    <source>
        <dbReference type="ARBA" id="ARBA00023125"/>
    </source>
</evidence>
<gene>
    <name evidence="6" type="ordered locus">KNP414_00242</name>
</gene>
<dbReference type="InterPro" id="IPR036390">
    <property type="entry name" value="WH_DNA-bd_sf"/>
</dbReference>
<reference evidence="7" key="1">
    <citation type="submission" date="2011-06" db="EMBL/GenBank/DDBJ databases">
        <title>Complete genome sequence of Paenibacillus mucilaginosus KNP414.</title>
        <authorList>
            <person name="Wang J."/>
            <person name="Hu S."/>
            <person name="Hu X."/>
            <person name="Zhang B."/>
            <person name="Dong D."/>
            <person name="Zhang S."/>
            <person name="Zhao K."/>
            <person name="Wu D."/>
        </authorList>
    </citation>
    <scope>NUCLEOTIDE SEQUENCE [LARGE SCALE GENOMIC DNA]</scope>
    <source>
        <strain evidence="7">KNP414</strain>
    </source>
</reference>
<dbReference type="HOGENOM" id="CLU_039613_6_1_9"/>
<dbReference type="InterPro" id="IPR036388">
    <property type="entry name" value="WH-like_DNA-bd_sf"/>
</dbReference>
<dbReference type="AlphaFoldDB" id="F8FM75"/>
<dbReference type="PROSITE" id="PS50931">
    <property type="entry name" value="HTH_LYSR"/>
    <property type="match status" value="1"/>
</dbReference>
<dbReference type="InterPro" id="IPR000847">
    <property type="entry name" value="LysR_HTH_N"/>
</dbReference>
<dbReference type="Proteomes" id="UP000006620">
    <property type="component" value="Chromosome"/>
</dbReference>
<evidence type="ECO:0000256" key="2">
    <source>
        <dbReference type="ARBA" id="ARBA00023015"/>
    </source>
</evidence>
<accession>F8FM75</accession>
<reference evidence="6 7" key="2">
    <citation type="journal article" date="2013" name="Genome Announc.">
        <title>Genome Sequence of Growth-Improving Paenibacillus mucilaginosus Strain KNP414.</title>
        <authorList>
            <person name="Lu J.J."/>
            <person name="Wang J.F."/>
            <person name="Hu X.F."/>
        </authorList>
    </citation>
    <scope>NUCLEOTIDE SEQUENCE [LARGE SCALE GENOMIC DNA]</scope>
    <source>
        <strain evidence="6 7">KNP414</strain>
    </source>
</reference>
<dbReference type="KEGG" id="pms:KNP414_00242"/>
<dbReference type="Pfam" id="PF03466">
    <property type="entry name" value="LysR_substrate"/>
    <property type="match status" value="1"/>
</dbReference>
<evidence type="ECO:0000313" key="6">
    <source>
        <dbReference type="EMBL" id="AEI38883.1"/>
    </source>
</evidence>
<evidence type="ECO:0000259" key="5">
    <source>
        <dbReference type="PROSITE" id="PS50931"/>
    </source>
</evidence>
<dbReference type="PANTHER" id="PTHR30126:SF100">
    <property type="entry name" value="LYSR-FAMILY TRANSCRIPTIONAL REGULATOR"/>
    <property type="match status" value="1"/>
</dbReference>
<dbReference type="InterPro" id="IPR005119">
    <property type="entry name" value="LysR_subst-bd"/>
</dbReference>
<dbReference type="EMBL" id="CP002869">
    <property type="protein sequence ID" value="AEI38883.1"/>
    <property type="molecule type" value="Genomic_DNA"/>
</dbReference>
<dbReference type="PATRIC" id="fig|1036673.3.peg.221"/>
<organism evidence="6 7">
    <name type="scientific">Paenibacillus mucilaginosus (strain KNP414)</name>
    <dbReference type="NCBI Taxonomy" id="1036673"/>
    <lineage>
        <taxon>Bacteria</taxon>
        <taxon>Bacillati</taxon>
        <taxon>Bacillota</taxon>
        <taxon>Bacilli</taxon>
        <taxon>Bacillales</taxon>
        <taxon>Paenibacillaceae</taxon>
        <taxon>Paenibacillus</taxon>
    </lineage>
</organism>
<evidence type="ECO:0000256" key="1">
    <source>
        <dbReference type="ARBA" id="ARBA00009437"/>
    </source>
</evidence>
<keyword evidence="3" id="KW-0238">DNA-binding</keyword>
<proteinExistence type="inferred from homology"/>
<keyword evidence="4" id="KW-0804">Transcription</keyword>
<dbReference type="PANTHER" id="PTHR30126">
    <property type="entry name" value="HTH-TYPE TRANSCRIPTIONAL REGULATOR"/>
    <property type="match status" value="1"/>
</dbReference>
<name>F8FM75_PAEMK</name>
<comment type="similarity">
    <text evidence="1">Belongs to the LysR transcriptional regulatory family.</text>
</comment>
<protein>
    <submittedName>
        <fullName evidence="6">Transcriptional regulator YwqM</fullName>
    </submittedName>
</protein>
<feature type="domain" description="HTH lysR-type" evidence="5">
    <location>
        <begin position="41"/>
        <end position="98"/>
    </location>
</feature>
<evidence type="ECO:0000313" key="7">
    <source>
        <dbReference type="Proteomes" id="UP000006620"/>
    </source>
</evidence>
<dbReference type="PRINTS" id="PR00039">
    <property type="entry name" value="HTHLYSR"/>
</dbReference>
<sequence length="341" mass="38873">MGILPFTILQFHSWYPIMRSSVKRNITIIFIGITDERGGRMESRYLFTFLVVVELGSFTRAAAHLGYAQSSVTAQIQALEAELEAPLFDRIGKKILITDAGRRLLPYAQEISRLHTLAKDALRSDAELAGTLAIGAPESLAAFRLPEILREYRERYPKVKITLKPGVCWTLRDLTRSGELDLTFLLQPETEDKDLFIRTLVQERMALVAPPAHPLAASQRVEPLDLQGETILHTEPGCTYRAMFEQHLHHHGVFPDPDLEFYSIETIKNCVMSGLGLSFLPWITVRNEIREGKLAGLAWDDRPQRPATQIAYHTKKWRSPALHEFLALVDKHAERWRKELE</sequence>
<dbReference type="FunFam" id="1.10.10.10:FF:000001">
    <property type="entry name" value="LysR family transcriptional regulator"/>
    <property type="match status" value="1"/>
</dbReference>
<dbReference type="SUPFAM" id="SSF46785">
    <property type="entry name" value="Winged helix' DNA-binding domain"/>
    <property type="match status" value="1"/>
</dbReference>
<keyword evidence="2" id="KW-0805">Transcription regulation</keyword>